<feature type="domain" description="HpaB/PvcC/4-BUDH N-terminal" evidence="6">
    <location>
        <begin position="36"/>
        <end position="301"/>
    </location>
</feature>
<protein>
    <submittedName>
        <fullName evidence="7">4-hydroxyphenylacetate 3-monooxygenase</fullName>
    </submittedName>
</protein>
<dbReference type="EMBL" id="OBQC01000006">
    <property type="protein sequence ID" value="SOC39633.1"/>
    <property type="molecule type" value="Genomic_DNA"/>
</dbReference>
<dbReference type="PANTHER" id="PTHR36117">
    <property type="entry name" value="4-HYDROXYPHENYLACETATE 3-MONOOXYGENASE-RELATED"/>
    <property type="match status" value="1"/>
</dbReference>
<accession>A0A285UD16</accession>
<dbReference type="GO" id="GO:0016712">
    <property type="term" value="F:oxidoreductase activity, acting on paired donors, with incorporation or reduction of molecular oxygen, reduced flavin or flavoprotein as one donor, and incorporation of one atom of oxygen"/>
    <property type="evidence" value="ECO:0007669"/>
    <property type="project" value="InterPro"/>
</dbReference>
<dbReference type="Gene3D" id="1.10.3140.10">
    <property type="entry name" value="4-hydroxybutyryl-coa dehydratase, domain 1"/>
    <property type="match status" value="1"/>
</dbReference>
<dbReference type="GO" id="GO:0010124">
    <property type="term" value="P:phenylacetate catabolic process"/>
    <property type="evidence" value="ECO:0007669"/>
    <property type="project" value="InterPro"/>
</dbReference>
<feature type="binding site" evidence="4">
    <location>
        <begin position="482"/>
        <end position="485"/>
    </location>
    <ligand>
        <name>FAD</name>
        <dbReference type="ChEBI" id="CHEBI:57692"/>
    </ligand>
</feature>
<gene>
    <name evidence="7" type="ORF">SAMN05877842_10638</name>
</gene>
<evidence type="ECO:0000256" key="4">
    <source>
        <dbReference type="PIRSR" id="PIRSR000331-2"/>
    </source>
</evidence>
<dbReference type="InterPro" id="IPR012687">
    <property type="entry name" value="HpaB_Deino-type"/>
</dbReference>
<dbReference type="PIRSF" id="PIRSF000331">
    <property type="entry name" value="HpaA_HpaB"/>
    <property type="match status" value="1"/>
</dbReference>
<evidence type="ECO:0000256" key="3">
    <source>
        <dbReference type="ARBA" id="ARBA00023002"/>
    </source>
</evidence>
<name>A0A285UD16_9BACL</name>
<dbReference type="NCBIfam" id="TIGR02309">
    <property type="entry name" value="HpaB-1"/>
    <property type="match status" value="1"/>
</dbReference>
<keyword evidence="8" id="KW-1185">Reference proteome</keyword>
<keyword evidence="2 4" id="KW-0274">FAD</keyword>
<evidence type="ECO:0000256" key="1">
    <source>
        <dbReference type="ARBA" id="ARBA00022630"/>
    </source>
</evidence>
<dbReference type="Gene3D" id="2.40.110.10">
    <property type="entry name" value="Butyryl-CoA Dehydrogenase, subunit A, domain 2"/>
    <property type="match status" value="1"/>
</dbReference>
<dbReference type="GO" id="GO:0016627">
    <property type="term" value="F:oxidoreductase activity, acting on the CH-CH group of donors"/>
    <property type="evidence" value="ECO:0007669"/>
    <property type="project" value="InterPro"/>
</dbReference>
<keyword evidence="3" id="KW-0560">Oxidoreductase</keyword>
<dbReference type="InterPro" id="IPR024719">
    <property type="entry name" value="HpaB/PvcC/4-BUDH_C"/>
</dbReference>
<dbReference type="GO" id="GO:0050660">
    <property type="term" value="F:flavin adenine dinucleotide binding"/>
    <property type="evidence" value="ECO:0007669"/>
    <property type="project" value="InterPro"/>
</dbReference>
<dbReference type="Proteomes" id="UP000219252">
    <property type="component" value="Unassembled WGS sequence"/>
</dbReference>
<dbReference type="InterPro" id="IPR046373">
    <property type="entry name" value="Acyl-CoA_Oxase/DH_mid-dom_sf"/>
</dbReference>
<dbReference type="AlphaFoldDB" id="A0A285UD16"/>
<dbReference type="Pfam" id="PF03241">
    <property type="entry name" value="HpaB"/>
    <property type="match status" value="1"/>
</dbReference>
<feature type="domain" description="HpaB/PvcC/4-BUDH C-terminal" evidence="5">
    <location>
        <begin position="310"/>
        <end position="507"/>
    </location>
</feature>
<dbReference type="InterPro" id="IPR024674">
    <property type="entry name" value="HpaB/PvcC/4-BUDH_N"/>
</dbReference>
<dbReference type="InterPro" id="IPR004925">
    <property type="entry name" value="HpaB/PvcC/4-BUDH"/>
</dbReference>
<reference evidence="8" key="1">
    <citation type="submission" date="2017-08" db="EMBL/GenBank/DDBJ databases">
        <authorList>
            <person name="Varghese N."/>
            <person name="Submissions S."/>
        </authorList>
    </citation>
    <scope>NUCLEOTIDE SEQUENCE [LARGE SCALE GENOMIC DNA]</scope>
    <source>
        <strain evidence="8">JC23</strain>
    </source>
</reference>
<evidence type="ECO:0000313" key="7">
    <source>
        <dbReference type="EMBL" id="SOC39633.1"/>
    </source>
</evidence>
<dbReference type="Pfam" id="PF11794">
    <property type="entry name" value="HpaB_N"/>
    <property type="match status" value="1"/>
</dbReference>
<keyword evidence="7" id="KW-0503">Monooxygenase</keyword>
<evidence type="ECO:0000256" key="2">
    <source>
        <dbReference type="ARBA" id="ARBA00022827"/>
    </source>
</evidence>
<dbReference type="InterPro" id="IPR009100">
    <property type="entry name" value="AcylCoA_DH/oxidase_NM_dom_sf"/>
</dbReference>
<evidence type="ECO:0000259" key="5">
    <source>
        <dbReference type="Pfam" id="PF03241"/>
    </source>
</evidence>
<keyword evidence="1" id="KW-0285">Flavoprotein</keyword>
<dbReference type="InterPro" id="IPR036250">
    <property type="entry name" value="AcylCo_DH-like_C"/>
</dbReference>
<dbReference type="Gene3D" id="1.20.140.10">
    <property type="entry name" value="Butyryl-CoA Dehydrogenase, subunit A, domain 3"/>
    <property type="match status" value="1"/>
</dbReference>
<dbReference type="SUPFAM" id="SSF56645">
    <property type="entry name" value="Acyl-CoA dehydrogenase NM domain-like"/>
    <property type="match status" value="1"/>
</dbReference>
<proteinExistence type="predicted"/>
<dbReference type="SUPFAM" id="SSF47203">
    <property type="entry name" value="Acyl-CoA dehydrogenase C-terminal domain-like"/>
    <property type="match status" value="1"/>
</dbReference>
<organism evidence="7 8">
    <name type="scientific">Ureibacillus acetophenoni</name>
    <dbReference type="NCBI Taxonomy" id="614649"/>
    <lineage>
        <taxon>Bacteria</taxon>
        <taxon>Bacillati</taxon>
        <taxon>Bacillota</taxon>
        <taxon>Bacilli</taxon>
        <taxon>Bacillales</taxon>
        <taxon>Caryophanaceae</taxon>
        <taxon>Ureibacillus</taxon>
    </lineage>
</organism>
<feature type="binding site" evidence="4">
    <location>
        <position position="223"/>
    </location>
    <ligand>
        <name>FAD</name>
        <dbReference type="ChEBI" id="CHEBI:57692"/>
    </ligand>
</feature>
<dbReference type="PANTHER" id="PTHR36117:SF3">
    <property type="entry name" value="4-HYDROXYPHENYLACETATE 3-MONOOXYGENASE-RELATED"/>
    <property type="match status" value="1"/>
</dbReference>
<evidence type="ECO:0000313" key="8">
    <source>
        <dbReference type="Proteomes" id="UP000219252"/>
    </source>
</evidence>
<sequence>MKIFLKIIEPNPIRLNKIGYSFSLNIWGVSMGAINGNEFVNRINKLNPEIWFDGEKIEGLISEHHAFKGIIQSKAALYDLQCDEKLKKEMIFPSPKTGDLIGLSYLQPKTKKDLKRRRKMMENWAKLSCGIMGRTPDYLNSVLMSFASCAGFLEGKEKCFPQNLQAFFEYAREKDLSFTHTFITPQVNRSQIYIEHSKEPIAAKVIDENEDGIIVKGARLLATQGGLTDEVLVFSVGRFLFNEDEAFAFSIPSNTKGLRFICRDTFLGGESTFDHPLSSRYEEMDSIVVFDNVLVPWDRVFYYNNAEVAEEFVSKSSFHHYAKHQVLTRQIVKTEFLLGIAELIVDTINISEYQHVQEKLSEIIVGLETMKALLEKAENDASLDEWGFMRPNIIPLKVASNVFPKIYPRFTEIIELLSASGIITLPTEKAFYSEIQEDLNQYLQGANKPAMERVKIFRLAWDLTMSSFGTRQTQYERYFFGDPVRVASDLYKSYPKDSCINTVCRFLNLTSE</sequence>
<evidence type="ECO:0000259" key="6">
    <source>
        <dbReference type="Pfam" id="PF11794"/>
    </source>
</evidence>
<feature type="binding site" evidence="4">
    <location>
        <begin position="186"/>
        <end position="189"/>
    </location>
    <ligand>
        <name>FAD</name>
        <dbReference type="ChEBI" id="CHEBI:57692"/>
    </ligand>
</feature>